<evidence type="ECO:0000256" key="1">
    <source>
        <dbReference type="ARBA" id="ARBA00004196"/>
    </source>
</evidence>
<gene>
    <name evidence="5" type="ORF">NFI95_11880</name>
</gene>
<dbReference type="PANTHER" id="PTHR46847">
    <property type="entry name" value="D-ALLOSE-BINDING PERIPLASMIC PROTEIN-RELATED"/>
    <property type="match status" value="1"/>
</dbReference>
<dbReference type="InterPro" id="IPR028082">
    <property type="entry name" value="Peripla_BP_I"/>
</dbReference>
<dbReference type="PANTHER" id="PTHR46847:SF1">
    <property type="entry name" value="D-ALLOSE-BINDING PERIPLASMIC PROTEIN-RELATED"/>
    <property type="match status" value="1"/>
</dbReference>
<dbReference type="SUPFAM" id="SSF53822">
    <property type="entry name" value="Periplasmic binding protein-like I"/>
    <property type="match status" value="1"/>
</dbReference>
<dbReference type="Gene3D" id="3.40.50.2300">
    <property type="match status" value="2"/>
</dbReference>
<dbReference type="InterPro" id="IPR025997">
    <property type="entry name" value="SBP_2_dom"/>
</dbReference>
<proteinExistence type="inferred from homology"/>
<sequence>MIRFLRTPRAARVPLCGLAVLLAVGIGSQTEAATLGLSMPTLDPFRIRLRDAIQAKVDATPGTTLRVVTAPAGDVGRQNDDIAQLIHAGVDGLIVIPEDASKVSGFTSPARNADIPVVLINNGPQADWLPGQLVMAIPNELVAGRLQMHILAARMGGHGNLAILSGPSSHSAAILRTKGVEEVLQRFPDIHVVERGEADWSRDKAADLMAGWIRSGVRIDAVAANNDEMALGAYAGWVAANSQGTPPLIAGVDASPDGLAALAAHHLVVTVKQDPVQQGDEAVADLFKLIAHQPVPQYDWATFQLVSTAP</sequence>
<accession>A0ABT1W8C6</accession>
<keyword evidence="6" id="KW-1185">Reference proteome</keyword>
<comment type="similarity">
    <text evidence="2">Belongs to the bacterial solute-binding protein 2 family.</text>
</comment>
<evidence type="ECO:0000256" key="2">
    <source>
        <dbReference type="ARBA" id="ARBA00007639"/>
    </source>
</evidence>
<feature type="domain" description="Periplasmic binding protein" evidence="4">
    <location>
        <begin position="37"/>
        <end position="292"/>
    </location>
</feature>
<organism evidence="5 6">
    <name type="scientific">Endosaccharibacter trunci</name>
    <dbReference type="NCBI Taxonomy" id="2812733"/>
    <lineage>
        <taxon>Bacteria</taxon>
        <taxon>Pseudomonadati</taxon>
        <taxon>Pseudomonadota</taxon>
        <taxon>Alphaproteobacteria</taxon>
        <taxon>Acetobacterales</taxon>
        <taxon>Acetobacteraceae</taxon>
        <taxon>Endosaccharibacter</taxon>
    </lineage>
</organism>
<evidence type="ECO:0000256" key="3">
    <source>
        <dbReference type="ARBA" id="ARBA00022729"/>
    </source>
</evidence>
<comment type="subcellular location">
    <subcellularLocation>
        <location evidence="1">Cell envelope</location>
    </subcellularLocation>
</comment>
<dbReference type="RefSeq" id="WP_422864629.1">
    <property type="nucleotide sequence ID" value="NZ_JAMSKV010000010.1"/>
</dbReference>
<evidence type="ECO:0000313" key="6">
    <source>
        <dbReference type="Proteomes" id="UP001524587"/>
    </source>
</evidence>
<evidence type="ECO:0000259" key="4">
    <source>
        <dbReference type="Pfam" id="PF13407"/>
    </source>
</evidence>
<dbReference type="Proteomes" id="UP001524587">
    <property type="component" value="Unassembled WGS sequence"/>
</dbReference>
<dbReference type="Pfam" id="PF13407">
    <property type="entry name" value="Peripla_BP_4"/>
    <property type="match status" value="1"/>
</dbReference>
<comment type="caution">
    <text evidence="5">The sequence shown here is derived from an EMBL/GenBank/DDBJ whole genome shotgun (WGS) entry which is preliminary data.</text>
</comment>
<evidence type="ECO:0000313" key="5">
    <source>
        <dbReference type="EMBL" id="MCQ8279142.1"/>
    </source>
</evidence>
<reference evidence="5 6" key="1">
    <citation type="submission" date="2022-06" db="EMBL/GenBank/DDBJ databases">
        <title>Endosaccharibacter gen. nov., sp. nov., endophytic bacteria isolated from sugarcane.</title>
        <authorList>
            <person name="Pitiwittayakul N."/>
            <person name="Yukphan P."/>
            <person name="Charoenyingcharoen P."/>
            <person name="Tanasupawat S."/>
        </authorList>
    </citation>
    <scope>NUCLEOTIDE SEQUENCE [LARGE SCALE GENOMIC DNA]</scope>
    <source>
        <strain evidence="5 6">KSS8</strain>
    </source>
</reference>
<name>A0ABT1W8C6_9PROT</name>
<keyword evidence="3" id="KW-0732">Signal</keyword>
<protein>
    <submittedName>
        <fullName evidence="5">Substrate-binding domain-containing protein</fullName>
    </submittedName>
</protein>
<dbReference type="EMBL" id="JAMSKV010000010">
    <property type="protein sequence ID" value="MCQ8279142.1"/>
    <property type="molecule type" value="Genomic_DNA"/>
</dbReference>